<dbReference type="EMBL" id="KI913956">
    <property type="protein sequence ID" value="ETW05690.1"/>
    <property type="molecule type" value="Genomic_DNA"/>
</dbReference>
<dbReference type="PANTHER" id="PTHR11010:SF120">
    <property type="entry name" value="LYSOSOMAL PRO-X CARBOXYPEPTIDASE"/>
    <property type="match status" value="1"/>
</dbReference>
<dbReference type="AlphaFoldDB" id="A0A024UHK9"/>
<dbReference type="Gene3D" id="3.40.50.1820">
    <property type="entry name" value="alpha/beta hydrolase"/>
    <property type="match status" value="1"/>
</dbReference>
<dbReference type="PANTHER" id="PTHR11010">
    <property type="entry name" value="PROTEASE S28 PRO-X CARBOXYPEPTIDASE-RELATED"/>
    <property type="match status" value="1"/>
</dbReference>
<keyword evidence="4" id="KW-0378">Hydrolase</keyword>
<evidence type="ECO:0000256" key="6">
    <source>
        <dbReference type="SAM" id="Phobius"/>
    </source>
</evidence>
<dbReference type="VEuPathDB" id="FungiDB:H310_03409"/>
<evidence type="ECO:0000256" key="5">
    <source>
        <dbReference type="ARBA" id="ARBA00023180"/>
    </source>
</evidence>
<dbReference type="STRING" id="157072.A0A024UHK9"/>
<dbReference type="Gene3D" id="1.20.120.980">
    <property type="entry name" value="Serine carboxypeptidase S28, SKS domain"/>
    <property type="match status" value="1"/>
</dbReference>
<dbReference type="InterPro" id="IPR029058">
    <property type="entry name" value="AB_hydrolase_fold"/>
</dbReference>
<dbReference type="SUPFAM" id="SSF53474">
    <property type="entry name" value="alpha/beta-Hydrolases"/>
    <property type="match status" value="2"/>
</dbReference>
<dbReference type="InterPro" id="IPR008758">
    <property type="entry name" value="Peptidase_S28"/>
</dbReference>
<evidence type="ECO:0000313" key="7">
    <source>
        <dbReference type="EMBL" id="ETW05690.1"/>
    </source>
</evidence>
<dbReference type="GO" id="GO:0070008">
    <property type="term" value="F:serine-type exopeptidase activity"/>
    <property type="evidence" value="ECO:0007669"/>
    <property type="project" value="InterPro"/>
</dbReference>
<dbReference type="InterPro" id="IPR042269">
    <property type="entry name" value="Ser_carbopepase_S28_SKS"/>
</dbReference>
<sequence length="540" mass="59628">MSARSSTADEDTRLPILEKYTQESNAVAAKHATWTKSFIMGGLVLFITGTAVVFGMTGASSNDKALFKRDYNVDLRKNCTEAYLTQPLNQFGATGNTYEERYFVCDAEWKQGGPIFFYTGNEANVELYLNHTGLMWENAAEFGAMLVFAEHRYFGLSIPDDALNRMEYLSSEQALADYAVLIRELKDVYNATSSAVIAFGGSYGGMLATWFRQKYPHVVDGTIAGSAPVLAFDGQTPAADMSSFMRIVTFDATPAAGAEANCVPNIKSVWGKIEAAAKTPSGRDTLATAFGFCKSFDTEADALGLFDWIQGAFASMAMGNYPYPSSYLMNGVSIMPAYPVRVACSHLKDLLIDDDVALFRAVRNSVGVYYNTTFDKPCYSFGQPSNESQHDTDFWDYLSCSEMYMPMDQDGVDDFYTPSFHNVSATNESCFAKWNVPLRPTWANTVYGGRQGLEATSNIVFTNGNYDPWSGTGVLTSVSDSVVALRVDGGAHHLDFMFSHPLDMQSVKDVRIEQKKHMRKWIAAKMTKTARVASRGNRSR</sequence>
<comment type="similarity">
    <text evidence="1">Belongs to the peptidase S28 family.</text>
</comment>
<keyword evidence="6" id="KW-0472">Membrane</keyword>
<dbReference type="Pfam" id="PF05577">
    <property type="entry name" value="Peptidase_S28"/>
    <property type="match status" value="1"/>
</dbReference>
<dbReference type="GO" id="GO:0008239">
    <property type="term" value="F:dipeptidyl-peptidase activity"/>
    <property type="evidence" value="ECO:0007669"/>
    <property type="project" value="TreeGrafter"/>
</dbReference>
<dbReference type="RefSeq" id="XP_008865467.1">
    <property type="nucleotide sequence ID" value="XM_008867245.1"/>
</dbReference>
<reference evidence="7" key="1">
    <citation type="submission" date="2013-12" db="EMBL/GenBank/DDBJ databases">
        <title>The Genome Sequence of Aphanomyces invadans NJM9701.</title>
        <authorList>
            <consortium name="The Broad Institute Genomics Platform"/>
            <person name="Russ C."/>
            <person name="Tyler B."/>
            <person name="van West P."/>
            <person name="Dieguez-Uribeondo J."/>
            <person name="Young S.K."/>
            <person name="Zeng Q."/>
            <person name="Gargeya S."/>
            <person name="Fitzgerald M."/>
            <person name="Abouelleil A."/>
            <person name="Alvarado L."/>
            <person name="Chapman S.B."/>
            <person name="Gainer-Dewar J."/>
            <person name="Goldberg J."/>
            <person name="Griggs A."/>
            <person name="Gujja S."/>
            <person name="Hansen M."/>
            <person name="Howarth C."/>
            <person name="Imamovic A."/>
            <person name="Ireland A."/>
            <person name="Larimer J."/>
            <person name="McCowan C."/>
            <person name="Murphy C."/>
            <person name="Pearson M."/>
            <person name="Poon T.W."/>
            <person name="Priest M."/>
            <person name="Roberts A."/>
            <person name="Saif S."/>
            <person name="Shea T."/>
            <person name="Sykes S."/>
            <person name="Wortman J."/>
            <person name="Nusbaum C."/>
            <person name="Birren B."/>
        </authorList>
    </citation>
    <scope>NUCLEOTIDE SEQUENCE [LARGE SCALE GENOMIC DNA]</scope>
    <source>
        <strain evidence="7">NJM9701</strain>
    </source>
</reference>
<protein>
    <recommendedName>
        <fullName evidence="8">Lysosomal Pro-X carboxypeptidase</fullName>
    </recommendedName>
</protein>
<evidence type="ECO:0000256" key="4">
    <source>
        <dbReference type="ARBA" id="ARBA00022801"/>
    </source>
</evidence>
<keyword evidence="6" id="KW-0812">Transmembrane</keyword>
<evidence type="ECO:0008006" key="8">
    <source>
        <dbReference type="Google" id="ProtNLM"/>
    </source>
</evidence>
<gene>
    <name evidence="7" type="ORF">H310_03409</name>
</gene>
<keyword evidence="6" id="KW-1133">Transmembrane helix</keyword>
<dbReference type="eggNOG" id="KOG2183">
    <property type="taxonomic scope" value="Eukaryota"/>
</dbReference>
<dbReference type="GeneID" id="20080459"/>
<accession>A0A024UHK9</accession>
<dbReference type="GO" id="GO:0006508">
    <property type="term" value="P:proteolysis"/>
    <property type="evidence" value="ECO:0007669"/>
    <property type="project" value="UniProtKB-KW"/>
</dbReference>
<keyword evidence="2" id="KW-0645">Protease</keyword>
<feature type="transmembrane region" description="Helical" evidence="6">
    <location>
        <begin position="38"/>
        <end position="59"/>
    </location>
</feature>
<organism evidence="7">
    <name type="scientific">Aphanomyces invadans</name>
    <dbReference type="NCBI Taxonomy" id="157072"/>
    <lineage>
        <taxon>Eukaryota</taxon>
        <taxon>Sar</taxon>
        <taxon>Stramenopiles</taxon>
        <taxon>Oomycota</taxon>
        <taxon>Saprolegniomycetes</taxon>
        <taxon>Saprolegniales</taxon>
        <taxon>Verrucalvaceae</taxon>
        <taxon>Aphanomyces</taxon>
    </lineage>
</organism>
<keyword evidence="3" id="KW-0732">Signal</keyword>
<keyword evidence="5" id="KW-0325">Glycoprotein</keyword>
<evidence type="ECO:0000256" key="3">
    <source>
        <dbReference type="ARBA" id="ARBA00022729"/>
    </source>
</evidence>
<evidence type="ECO:0000256" key="1">
    <source>
        <dbReference type="ARBA" id="ARBA00011079"/>
    </source>
</evidence>
<name>A0A024UHK9_9STRA</name>
<evidence type="ECO:0000256" key="2">
    <source>
        <dbReference type="ARBA" id="ARBA00022670"/>
    </source>
</evidence>
<dbReference type="OrthoDB" id="2130629at2759"/>
<proteinExistence type="inferred from homology"/>